<dbReference type="Pfam" id="PF01447">
    <property type="entry name" value="Peptidase_M4"/>
    <property type="match status" value="1"/>
</dbReference>
<evidence type="ECO:0000256" key="8">
    <source>
        <dbReference type="SAM" id="SignalP"/>
    </source>
</evidence>
<dbReference type="PRINTS" id="PR00730">
    <property type="entry name" value="THERMOLYSIN"/>
</dbReference>
<dbReference type="Gene3D" id="3.10.170.10">
    <property type="match status" value="1"/>
</dbReference>
<dbReference type="SUPFAM" id="SSF55486">
    <property type="entry name" value="Metalloproteases ('zincins'), catalytic domain"/>
    <property type="match status" value="1"/>
</dbReference>
<dbReference type="SMART" id="SM00060">
    <property type="entry name" value="FN3"/>
    <property type="match status" value="1"/>
</dbReference>
<dbReference type="NCBIfam" id="TIGR04183">
    <property type="entry name" value="Por_Secre_tail"/>
    <property type="match status" value="1"/>
</dbReference>
<protein>
    <submittedName>
        <fullName evidence="10">M4 family metallopeptidase</fullName>
    </submittedName>
</protein>
<feature type="chain" id="PRO_5045265816" evidence="8">
    <location>
        <begin position="24"/>
        <end position="925"/>
    </location>
</feature>
<dbReference type="Pfam" id="PF02868">
    <property type="entry name" value="Peptidase_M4_C"/>
    <property type="match status" value="1"/>
</dbReference>
<dbReference type="PROSITE" id="PS50853">
    <property type="entry name" value="FN3"/>
    <property type="match status" value="1"/>
</dbReference>
<evidence type="ECO:0000256" key="2">
    <source>
        <dbReference type="ARBA" id="ARBA00022670"/>
    </source>
</evidence>
<dbReference type="InterPro" id="IPR003961">
    <property type="entry name" value="FN3_dom"/>
</dbReference>
<dbReference type="Gene3D" id="1.10.390.10">
    <property type="entry name" value="Neutral Protease Domain 2"/>
    <property type="match status" value="1"/>
</dbReference>
<dbReference type="InterPro" id="IPR027268">
    <property type="entry name" value="Peptidase_M4/M1_CTD_sf"/>
</dbReference>
<evidence type="ECO:0000256" key="5">
    <source>
        <dbReference type="ARBA" id="ARBA00022801"/>
    </source>
</evidence>
<dbReference type="Pfam" id="PF20009">
    <property type="entry name" value="GEVED"/>
    <property type="match status" value="1"/>
</dbReference>
<dbReference type="SUPFAM" id="SSF49265">
    <property type="entry name" value="Fibronectin type III"/>
    <property type="match status" value="1"/>
</dbReference>
<dbReference type="InterPro" id="IPR001570">
    <property type="entry name" value="Peptidase_M4_C_domain"/>
</dbReference>
<dbReference type="InterPro" id="IPR050728">
    <property type="entry name" value="Zinc_Metalloprotease_M4"/>
</dbReference>
<keyword evidence="11" id="KW-1185">Reference proteome</keyword>
<evidence type="ECO:0000259" key="9">
    <source>
        <dbReference type="PROSITE" id="PS50853"/>
    </source>
</evidence>
<dbReference type="InterPro" id="IPR013783">
    <property type="entry name" value="Ig-like_fold"/>
</dbReference>
<dbReference type="Gene3D" id="3.10.450.490">
    <property type="match status" value="1"/>
</dbReference>
<evidence type="ECO:0000256" key="6">
    <source>
        <dbReference type="ARBA" id="ARBA00022833"/>
    </source>
</evidence>
<keyword evidence="7" id="KW-0482">Metalloprotease</keyword>
<evidence type="ECO:0000256" key="4">
    <source>
        <dbReference type="ARBA" id="ARBA00022729"/>
    </source>
</evidence>
<dbReference type="Pfam" id="PF00041">
    <property type="entry name" value="fn3"/>
    <property type="match status" value="1"/>
</dbReference>
<dbReference type="Proteomes" id="UP000663440">
    <property type="component" value="Chromosome"/>
</dbReference>
<dbReference type="PANTHER" id="PTHR33794">
    <property type="entry name" value="BACILLOLYSIN"/>
    <property type="match status" value="1"/>
</dbReference>
<proteinExistence type="inferred from homology"/>
<dbReference type="RefSeq" id="WP_207298557.1">
    <property type="nucleotide sequence ID" value="NZ_CP071448.1"/>
</dbReference>
<feature type="signal peptide" evidence="8">
    <location>
        <begin position="1"/>
        <end position="23"/>
    </location>
</feature>
<keyword evidence="3" id="KW-0479">Metal-binding</keyword>
<dbReference type="InterPro" id="IPR013856">
    <property type="entry name" value="Peptidase_M4_domain"/>
</dbReference>
<organism evidence="10 11">
    <name type="scientific">Flavobacterium endoglycinae</name>
    <dbReference type="NCBI Taxonomy" id="2816357"/>
    <lineage>
        <taxon>Bacteria</taxon>
        <taxon>Pseudomonadati</taxon>
        <taxon>Bacteroidota</taxon>
        <taxon>Flavobacteriia</taxon>
        <taxon>Flavobacteriales</taxon>
        <taxon>Flavobacteriaceae</taxon>
        <taxon>Flavobacterium</taxon>
    </lineage>
</organism>
<dbReference type="InterPro" id="IPR023612">
    <property type="entry name" value="Peptidase_M4"/>
</dbReference>
<dbReference type="Gene3D" id="2.60.40.10">
    <property type="entry name" value="Immunoglobulins"/>
    <property type="match status" value="1"/>
</dbReference>
<comment type="similarity">
    <text evidence="1">Belongs to the peptidase M4 family.</text>
</comment>
<dbReference type="CDD" id="cd09597">
    <property type="entry name" value="M4_TLP"/>
    <property type="match status" value="1"/>
</dbReference>
<name>A0ABX7QJZ9_9FLAO</name>
<dbReference type="EMBL" id="CP071448">
    <property type="protein sequence ID" value="QSW91440.1"/>
    <property type="molecule type" value="Genomic_DNA"/>
</dbReference>
<feature type="domain" description="Fibronectin type-III" evidence="9">
    <location>
        <begin position="600"/>
        <end position="688"/>
    </location>
</feature>
<reference evidence="10 11" key="1">
    <citation type="submission" date="2021-03" db="EMBL/GenBank/DDBJ databases">
        <title>Flavobacterium kribbensis sp. nov, an endophytic bacteria, isolated from soybean.</title>
        <authorList>
            <person name="Lee J."/>
            <person name="Seo J."/>
        </authorList>
    </citation>
    <scope>NUCLEOTIDE SEQUENCE [LARGE SCALE GENOMIC DNA]</scope>
    <source>
        <strain evidence="10 11">BB8</strain>
    </source>
</reference>
<dbReference type="Pfam" id="PF07504">
    <property type="entry name" value="FTP"/>
    <property type="match status" value="1"/>
</dbReference>
<dbReference type="InterPro" id="IPR011096">
    <property type="entry name" value="FTP_domain"/>
</dbReference>
<dbReference type="InterPro" id="IPR045474">
    <property type="entry name" value="GEVED"/>
</dbReference>
<evidence type="ECO:0000256" key="7">
    <source>
        <dbReference type="ARBA" id="ARBA00023049"/>
    </source>
</evidence>
<keyword evidence="5" id="KW-0378">Hydrolase</keyword>
<dbReference type="InterPro" id="IPR036116">
    <property type="entry name" value="FN3_sf"/>
</dbReference>
<evidence type="ECO:0000256" key="3">
    <source>
        <dbReference type="ARBA" id="ARBA00022723"/>
    </source>
</evidence>
<dbReference type="PANTHER" id="PTHR33794:SF1">
    <property type="entry name" value="BACILLOLYSIN"/>
    <property type="match status" value="1"/>
</dbReference>
<evidence type="ECO:0000256" key="1">
    <source>
        <dbReference type="ARBA" id="ARBA00009388"/>
    </source>
</evidence>
<sequence>MKRKLPKIITAAFVLSFSVSAFAQVTDKQVKQKSVSENGQPSLITFNELSSYKGSDYQRVFKEQLGLKDTQSFQKVRTESDKQGYTHEKFQLYEQGIKVEFANYTLHSKDGKVVSMNGEYYNIENVKLSPSLSADQAFNKALQYTHASEYLWEKPLDAAELGYAKPKGELVLLPNMEQQGEKRAGDNIRLAYKFDIYATKPLSRGDLYIDAETGKALFYNATIKHLHDNVHAKKASAGSAVKNETALAKKAIVAANAETRYSGTQTIQTSLSGSSYILLDGTRGNGIQTYNSARTATYPTTNFTDADNNWTAAEYNNTNKDNGALDAHWGAEMTYDYWSAVHGRNSYDDAGAKIKSYVHYNLIAAGYSSNNNAFWNGSVMTYGDGSGTGGFDILTSLDVAGHEIGHAVCTYTANLAYQKESGAMNEAFSDIWAACIEYRAAPTKSTWLVGEDIERRSGHIALRSMSNPKAEGQPDTYGGTNWISVSCTPTSSNDYCGVHTNSGVFNHWFYILSVGKTGTNDIGSSYSVTGIGIDKAAKIAFRLEDVYLTSNSTFANARTSGIQSAIDLYGAGSAEVIATTNAFYAIGVGAAYSGSTDTTPPSAPTGLAASGTTGTTTNLSWTASTDNAAVTGYDIYQGTAFKGSSTTTTYTVTGLTPSTAYTFSVKAKDAAGNVSASSSSVNVTTTATSVTYCTSQGSSAADERIGKVVFGTINNTSTATTGYENFTSISTNAARGTAYTITITPTWTSTIYNEGYAVFIDYNQDGDFSDSGETVWTKTASKTTPVTGTITIPSTATLGTTRIRVSMKYNSVPTACEGFSYGQVEDYTINITASGTLDQEVVAGLIETTGTEKFALYPNPAETELNVSIEEADGYSYKIINTLGQQLGSGKIAGNAVDVSKLSTGIYLIELTSGDKKIVKKFAKK</sequence>
<keyword evidence="2" id="KW-0645">Protease</keyword>
<dbReference type="InterPro" id="IPR026444">
    <property type="entry name" value="Secre_tail"/>
</dbReference>
<keyword evidence="6" id="KW-0862">Zinc</keyword>
<gene>
    <name evidence="10" type="ORF">J0383_11700</name>
</gene>
<accession>A0ABX7QJZ9</accession>
<dbReference type="Pfam" id="PF18962">
    <property type="entry name" value="Por_Secre_tail"/>
    <property type="match status" value="1"/>
</dbReference>
<evidence type="ECO:0000313" key="11">
    <source>
        <dbReference type="Proteomes" id="UP000663440"/>
    </source>
</evidence>
<evidence type="ECO:0000313" key="10">
    <source>
        <dbReference type="EMBL" id="QSW91440.1"/>
    </source>
</evidence>
<keyword evidence="4 8" id="KW-0732">Signal</keyword>